<dbReference type="STRING" id="914234.M2P7L4"/>
<dbReference type="SUPFAM" id="SSF53098">
    <property type="entry name" value="Ribonuclease H-like"/>
    <property type="match status" value="1"/>
</dbReference>
<evidence type="ECO:0000256" key="8">
    <source>
        <dbReference type="PROSITE-ProRule" id="PRU01319"/>
    </source>
</evidence>
<reference evidence="11 12" key="1">
    <citation type="journal article" date="2012" name="Proc. Natl. Acad. Sci. U.S.A.">
        <title>Comparative genomics of Ceriporiopsis subvermispora and Phanerochaete chrysosporium provide insight into selective ligninolysis.</title>
        <authorList>
            <person name="Fernandez-Fueyo E."/>
            <person name="Ruiz-Duenas F.J."/>
            <person name="Ferreira P."/>
            <person name="Floudas D."/>
            <person name="Hibbett D.S."/>
            <person name="Canessa P."/>
            <person name="Larrondo L.F."/>
            <person name="James T.Y."/>
            <person name="Seelenfreund D."/>
            <person name="Lobos S."/>
            <person name="Polanco R."/>
            <person name="Tello M."/>
            <person name="Honda Y."/>
            <person name="Watanabe T."/>
            <person name="Watanabe T."/>
            <person name="Ryu J.S."/>
            <person name="Kubicek C.P."/>
            <person name="Schmoll M."/>
            <person name="Gaskell J."/>
            <person name="Hammel K.E."/>
            <person name="St John F.J."/>
            <person name="Vanden Wymelenberg A."/>
            <person name="Sabat G."/>
            <person name="Splinter BonDurant S."/>
            <person name="Syed K."/>
            <person name="Yadav J.S."/>
            <person name="Doddapaneni H."/>
            <person name="Subramanian V."/>
            <person name="Lavin J.L."/>
            <person name="Oguiza J.A."/>
            <person name="Perez G."/>
            <person name="Pisabarro A.G."/>
            <person name="Ramirez L."/>
            <person name="Santoyo F."/>
            <person name="Master E."/>
            <person name="Coutinho P.M."/>
            <person name="Henrissat B."/>
            <person name="Lombard V."/>
            <person name="Magnuson J.K."/>
            <person name="Kuees U."/>
            <person name="Hori C."/>
            <person name="Igarashi K."/>
            <person name="Samejima M."/>
            <person name="Held B.W."/>
            <person name="Barry K.W."/>
            <person name="LaButti K.M."/>
            <person name="Lapidus A."/>
            <person name="Lindquist E.A."/>
            <person name="Lucas S.M."/>
            <person name="Riley R."/>
            <person name="Salamov A.A."/>
            <person name="Hoffmeister D."/>
            <person name="Schwenk D."/>
            <person name="Hadar Y."/>
            <person name="Yarden O."/>
            <person name="de Vries R.P."/>
            <person name="Wiebenga A."/>
            <person name="Stenlid J."/>
            <person name="Eastwood D."/>
            <person name="Grigoriev I.V."/>
            <person name="Berka R.M."/>
            <person name="Blanchette R.A."/>
            <person name="Kersten P."/>
            <person name="Martinez A.T."/>
            <person name="Vicuna R."/>
            <person name="Cullen D."/>
        </authorList>
    </citation>
    <scope>NUCLEOTIDE SEQUENCE [LARGE SCALE GENOMIC DNA]</scope>
    <source>
        <strain evidence="11 12">B</strain>
    </source>
</reference>
<dbReference type="EMBL" id="KB445820">
    <property type="protein sequence ID" value="EMD31319.1"/>
    <property type="molecule type" value="Genomic_DNA"/>
</dbReference>
<sequence>MSPSQEIPPLIVPSIADPSVPLTASYTYHSPTPTDPGPYILGVDEAGRGPVLGPMVYGVAYCPASYKDRLEDMGFDDSKALKPETRASLLKTLCSDSENLAWSVRVLSPQGISNGMLRRPPVNLNRQAEQATILLIREVLQSGIQLSEIYVDALGNTETYQTYLSKQFPGINITVKAKADSLFKIVGAASVAAKVTRDAWIEGWKFEEQRPQLVATPGASLSTVLNPSWGEEFGSGYPSDPKTKAWISKSLEPTFGFPSFVRFSWTTVKNELDKSAHAVTWTDEGNESLIKAFNSATGLDKDRCAVAKDLCISSVASL</sequence>
<protein>
    <recommendedName>
        <fullName evidence="9">Ribonuclease</fullName>
        <ecNumber evidence="9">3.1.26.4</ecNumber>
    </recommendedName>
</protein>
<dbReference type="InterPro" id="IPR004649">
    <property type="entry name" value="RNase_H2_suA"/>
</dbReference>
<dbReference type="EC" id="3.1.26.4" evidence="9"/>
<dbReference type="HOGENOM" id="CLU_036532_0_1_1"/>
<dbReference type="GO" id="GO:0003723">
    <property type="term" value="F:RNA binding"/>
    <property type="evidence" value="ECO:0007669"/>
    <property type="project" value="UniProtKB-UniRule"/>
</dbReference>
<feature type="binding site" evidence="8">
    <location>
        <position position="45"/>
    </location>
    <ligand>
        <name>a divalent metal cation</name>
        <dbReference type="ChEBI" id="CHEBI:60240"/>
    </ligand>
</feature>
<evidence type="ECO:0000256" key="1">
    <source>
        <dbReference type="ARBA" id="ARBA00000077"/>
    </source>
</evidence>
<dbReference type="AlphaFoldDB" id="M2P7L4"/>
<comment type="function">
    <text evidence="9">Endonuclease that specifically degrades the RNA of RNA-DNA hybrids.</text>
</comment>
<dbReference type="InterPro" id="IPR001352">
    <property type="entry name" value="RNase_HII/HIII"/>
</dbReference>
<gene>
    <name evidence="11" type="ORF">CERSUDRAFT_163191</name>
</gene>
<dbReference type="PROSITE" id="PS51975">
    <property type="entry name" value="RNASE_H_2"/>
    <property type="match status" value="1"/>
</dbReference>
<dbReference type="NCBIfam" id="TIGR00729">
    <property type="entry name" value="ribonuclease HII"/>
    <property type="match status" value="1"/>
</dbReference>
<dbReference type="GO" id="GO:0004523">
    <property type="term" value="F:RNA-DNA hybrid ribonuclease activity"/>
    <property type="evidence" value="ECO:0007669"/>
    <property type="project" value="UniProtKB-UniRule"/>
</dbReference>
<keyword evidence="12" id="KW-1185">Reference proteome</keyword>
<dbReference type="GO" id="GO:0046872">
    <property type="term" value="F:metal ion binding"/>
    <property type="evidence" value="ECO:0007669"/>
    <property type="project" value="UniProtKB-KW"/>
</dbReference>
<dbReference type="InterPro" id="IPR036397">
    <property type="entry name" value="RNaseH_sf"/>
</dbReference>
<comment type="cofactor">
    <cofactor evidence="8">
        <name>Mn(2+)</name>
        <dbReference type="ChEBI" id="CHEBI:29035"/>
    </cofactor>
    <cofactor evidence="8">
        <name>Mg(2+)</name>
        <dbReference type="ChEBI" id="CHEBI:18420"/>
    </cofactor>
    <text evidence="8">Manganese or magnesium. Binds 1 divalent metal ion per monomer in the absence of substrate. May bind a second metal ion after substrate binding.</text>
</comment>
<feature type="binding site" evidence="8">
    <location>
        <position position="44"/>
    </location>
    <ligand>
        <name>a divalent metal cation</name>
        <dbReference type="ChEBI" id="CHEBI:60240"/>
    </ligand>
</feature>
<dbReference type="Gene3D" id="1.10.10.460">
    <property type="entry name" value="Ribonuclease hii. Domain 2"/>
    <property type="match status" value="1"/>
</dbReference>
<dbReference type="GO" id="GO:0032299">
    <property type="term" value="C:ribonuclease H2 complex"/>
    <property type="evidence" value="ECO:0007669"/>
    <property type="project" value="TreeGrafter"/>
</dbReference>
<evidence type="ECO:0000256" key="3">
    <source>
        <dbReference type="ARBA" id="ARBA00007058"/>
    </source>
</evidence>
<evidence type="ECO:0000256" key="5">
    <source>
        <dbReference type="ARBA" id="ARBA00022723"/>
    </source>
</evidence>
<evidence type="ECO:0000256" key="4">
    <source>
        <dbReference type="ARBA" id="ARBA00022722"/>
    </source>
</evidence>
<proteinExistence type="inferred from homology"/>
<feature type="binding site" evidence="8">
    <location>
        <position position="152"/>
    </location>
    <ligand>
        <name>a divalent metal cation</name>
        <dbReference type="ChEBI" id="CHEBI:60240"/>
    </ligand>
</feature>
<dbReference type="CDD" id="cd07181">
    <property type="entry name" value="RNase_HII_eukaryota_like"/>
    <property type="match status" value="1"/>
</dbReference>
<dbReference type="FunFam" id="3.30.420.10:FF:000016">
    <property type="entry name" value="Ribonuclease"/>
    <property type="match status" value="1"/>
</dbReference>
<evidence type="ECO:0000313" key="11">
    <source>
        <dbReference type="EMBL" id="EMD31319.1"/>
    </source>
</evidence>
<comment type="similarity">
    <text evidence="3">Belongs to the RNase HII family. Eukaryotic subfamily.</text>
</comment>
<dbReference type="PANTHER" id="PTHR10954:SF7">
    <property type="entry name" value="RIBONUCLEASE H2 SUBUNIT A"/>
    <property type="match status" value="1"/>
</dbReference>
<dbReference type="Gene3D" id="3.30.420.10">
    <property type="entry name" value="Ribonuclease H-like superfamily/Ribonuclease H"/>
    <property type="match status" value="1"/>
</dbReference>
<keyword evidence="6 8" id="KW-0255">Endonuclease</keyword>
<feature type="domain" description="RNase H type-2" evidence="10">
    <location>
        <begin position="38"/>
        <end position="277"/>
    </location>
</feature>
<evidence type="ECO:0000313" key="12">
    <source>
        <dbReference type="Proteomes" id="UP000016930"/>
    </source>
</evidence>
<keyword evidence="4 8" id="KW-0540">Nuclease</keyword>
<dbReference type="Proteomes" id="UP000016930">
    <property type="component" value="Unassembled WGS sequence"/>
</dbReference>
<dbReference type="Pfam" id="PF01351">
    <property type="entry name" value="RNase_HII"/>
    <property type="match status" value="1"/>
</dbReference>
<comment type="catalytic activity">
    <reaction evidence="1 8 9">
        <text>Endonucleolytic cleavage to 5'-phosphomonoester.</text>
        <dbReference type="EC" id="3.1.26.4"/>
    </reaction>
</comment>
<name>M2P7L4_CERS8</name>
<dbReference type="GO" id="GO:0006298">
    <property type="term" value="P:mismatch repair"/>
    <property type="evidence" value="ECO:0007669"/>
    <property type="project" value="TreeGrafter"/>
</dbReference>
<evidence type="ECO:0000256" key="9">
    <source>
        <dbReference type="RuleBase" id="RU003515"/>
    </source>
</evidence>
<dbReference type="GO" id="GO:0043137">
    <property type="term" value="P:DNA replication, removal of RNA primer"/>
    <property type="evidence" value="ECO:0007669"/>
    <property type="project" value="TreeGrafter"/>
</dbReference>
<dbReference type="PANTHER" id="PTHR10954">
    <property type="entry name" value="RIBONUCLEASE H2 SUBUNIT A"/>
    <property type="match status" value="1"/>
</dbReference>
<evidence type="ECO:0000256" key="7">
    <source>
        <dbReference type="ARBA" id="ARBA00022801"/>
    </source>
</evidence>
<comment type="cofactor">
    <cofactor evidence="2">
        <name>Mg(2+)</name>
        <dbReference type="ChEBI" id="CHEBI:18420"/>
    </cofactor>
</comment>
<dbReference type="InterPro" id="IPR012337">
    <property type="entry name" value="RNaseH-like_sf"/>
</dbReference>
<dbReference type="OrthoDB" id="7462577at2759"/>
<keyword evidence="5 8" id="KW-0479">Metal-binding</keyword>
<accession>M2P7L4</accession>
<dbReference type="InterPro" id="IPR024567">
    <property type="entry name" value="RNase_HII/HIII_dom"/>
</dbReference>
<dbReference type="FunFam" id="1.10.10.460:FF:000001">
    <property type="entry name" value="Ribonuclease"/>
    <property type="match status" value="1"/>
</dbReference>
<evidence type="ECO:0000256" key="6">
    <source>
        <dbReference type="ARBA" id="ARBA00022759"/>
    </source>
</evidence>
<keyword evidence="7 8" id="KW-0378">Hydrolase</keyword>
<dbReference type="InterPro" id="IPR023160">
    <property type="entry name" value="RNase_HII_hlx-loop-hlx_cap_dom"/>
</dbReference>
<evidence type="ECO:0000256" key="2">
    <source>
        <dbReference type="ARBA" id="ARBA00001946"/>
    </source>
</evidence>
<organism evidence="11 12">
    <name type="scientific">Ceriporiopsis subvermispora (strain B)</name>
    <name type="common">White-rot fungus</name>
    <name type="synonym">Gelatoporia subvermispora</name>
    <dbReference type="NCBI Taxonomy" id="914234"/>
    <lineage>
        <taxon>Eukaryota</taxon>
        <taxon>Fungi</taxon>
        <taxon>Dikarya</taxon>
        <taxon>Basidiomycota</taxon>
        <taxon>Agaricomycotina</taxon>
        <taxon>Agaricomycetes</taxon>
        <taxon>Polyporales</taxon>
        <taxon>Gelatoporiaceae</taxon>
        <taxon>Gelatoporia</taxon>
    </lineage>
</organism>
<evidence type="ECO:0000259" key="10">
    <source>
        <dbReference type="PROSITE" id="PS51975"/>
    </source>
</evidence>